<dbReference type="Proteomes" id="UP001202867">
    <property type="component" value="Unassembled WGS sequence"/>
</dbReference>
<evidence type="ECO:0000259" key="7">
    <source>
        <dbReference type="Pfam" id="PF00881"/>
    </source>
</evidence>
<keyword evidence="6" id="KW-0472">Membrane</keyword>
<evidence type="ECO:0000256" key="4">
    <source>
        <dbReference type="ARBA" id="ARBA00022643"/>
    </source>
</evidence>
<feature type="domain" description="Nitroreductase" evidence="7">
    <location>
        <begin position="167"/>
        <end position="217"/>
    </location>
</feature>
<proteinExistence type="inferred from homology"/>
<dbReference type="CDD" id="cd02062">
    <property type="entry name" value="Nitro_FMN_reductase"/>
    <property type="match status" value="1"/>
</dbReference>
<evidence type="ECO:0000313" key="8">
    <source>
        <dbReference type="EMBL" id="MCK0206413.1"/>
    </source>
</evidence>
<feature type="transmembrane region" description="Helical" evidence="6">
    <location>
        <begin position="260"/>
        <end position="282"/>
    </location>
</feature>
<name>A0ABT0DGK4_9HYPH</name>
<sequence>MSTLGRIAKRVLPAPLVRTLRRWARHLSLWRNGAYDRDRFGRHSYALGPPSNRGQRRAALTFIYHRIEKGLALPQPRAGFGGDSVRDLISGLARYEAKFGRDDLGATVEGVLRDYVRSGLGDPVVAREAGRFLAGRPDLLAERAGTLSLTRDTLCPVSPDIAMRFMESRHSLRSYTGAPLPRELIERASLLAQTAPSVCNRQAGRLYVTNDAARMQEVLSHQNGNRGFGHTLGAVFIVAVDLSAFNSVGERNQPFVDGGIFAMSLVLGLHALGVGACMLNWSSTREADLALRRAFGIPDSHVAITMVGAGEVPEGPFKVAASHRIPPTDVLHWL</sequence>
<protein>
    <submittedName>
        <fullName evidence="8">Nitroreductase family protein</fullName>
    </submittedName>
</protein>
<evidence type="ECO:0000256" key="6">
    <source>
        <dbReference type="SAM" id="Phobius"/>
    </source>
</evidence>
<feature type="transmembrane region" description="Helical" evidence="6">
    <location>
        <begin position="228"/>
        <end position="248"/>
    </location>
</feature>
<evidence type="ECO:0000256" key="1">
    <source>
        <dbReference type="ARBA" id="ARBA00001917"/>
    </source>
</evidence>
<keyword evidence="6" id="KW-0812">Transmembrane</keyword>
<dbReference type="PANTHER" id="PTHR43673:SF2">
    <property type="entry name" value="NITROREDUCTASE"/>
    <property type="match status" value="1"/>
</dbReference>
<keyword evidence="9" id="KW-1185">Reference proteome</keyword>
<dbReference type="PANTHER" id="PTHR43673">
    <property type="entry name" value="NAD(P)H NITROREDUCTASE YDGI-RELATED"/>
    <property type="match status" value="1"/>
</dbReference>
<dbReference type="Gene3D" id="3.40.109.10">
    <property type="entry name" value="NADH Oxidase"/>
    <property type="match status" value="1"/>
</dbReference>
<reference evidence="8 9" key="1">
    <citation type="submission" date="2022-04" db="EMBL/GenBank/DDBJ databases">
        <authorList>
            <person name="Grouzdev D.S."/>
            <person name="Pantiukh K.S."/>
            <person name="Krutkina M.S."/>
        </authorList>
    </citation>
    <scope>NUCLEOTIDE SEQUENCE [LARGE SCALE GENOMIC DNA]</scope>
    <source>
        <strain evidence="8 9">Jip08</strain>
    </source>
</reference>
<evidence type="ECO:0000256" key="5">
    <source>
        <dbReference type="ARBA" id="ARBA00023002"/>
    </source>
</evidence>
<accession>A0ABT0DGK4</accession>
<keyword evidence="3" id="KW-0285">Flavoprotein</keyword>
<evidence type="ECO:0000256" key="2">
    <source>
        <dbReference type="ARBA" id="ARBA00007118"/>
    </source>
</evidence>
<gene>
    <name evidence="8" type="ORF">MWN33_00010</name>
</gene>
<evidence type="ECO:0000313" key="9">
    <source>
        <dbReference type="Proteomes" id="UP001202867"/>
    </source>
</evidence>
<comment type="caution">
    <text evidence="8">The sequence shown here is derived from an EMBL/GenBank/DDBJ whole genome shotgun (WGS) entry which is preliminary data.</text>
</comment>
<keyword evidence="5" id="KW-0560">Oxidoreductase</keyword>
<dbReference type="RefSeq" id="WP_247197984.1">
    <property type="nucleotide sequence ID" value="NZ_JALKCG010000001.1"/>
</dbReference>
<comment type="cofactor">
    <cofactor evidence="1">
        <name>FMN</name>
        <dbReference type="ChEBI" id="CHEBI:58210"/>
    </cofactor>
</comment>
<dbReference type="SUPFAM" id="SSF55469">
    <property type="entry name" value="FMN-dependent nitroreductase-like"/>
    <property type="match status" value="1"/>
</dbReference>
<dbReference type="Pfam" id="PF00881">
    <property type="entry name" value="Nitroreductase"/>
    <property type="match status" value="2"/>
</dbReference>
<feature type="domain" description="Nitroreductase" evidence="7">
    <location>
        <begin position="220"/>
        <end position="308"/>
    </location>
</feature>
<dbReference type="InterPro" id="IPR000415">
    <property type="entry name" value="Nitroreductase-like"/>
</dbReference>
<dbReference type="InterPro" id="IPR029479">
    <property type="entry name" value="Nitroreductase"/>
</dbReference>
<evidence type="ECO:0000256" key="3">
    <source>
        <dbReference type="ARBA" id="ARBA00022630"/>
    </source>
</evidence>
<comment type="similarity">
    <text evidence="2">Belongs to the nitroreductase family.</text>
</comment>
<organism evidence="8 9">
    <name type="scientific">Ancylobacter koreensis</name>
    <dbReference type="NCBI Taxonomy" id="266121"/>
    <lineage>
        <taxon>Bacteria</taxon>
        <taxon>Pseudomonadati</taxon>
        <taxon>Pseudomonadota</taxon>
        <taxon>Alphaproteobacteria</taxon>
        <taxon>Hyphomicrobiales</taxon>
        <taxon>Xanthobacteraceae</taxon>
        <taxon>Ancylobacter</taxon>
    </lineage>
</organism>
<keyword evidence="6" id="KW-1133">Transmembrane helix</keyword>
<keyword evidence="4" id="KW-0288">FMN</keyword>
<reference evidence="9" key="2">
    <citation type="submission" date="2023-07" db="EMBL/GenBank/DDBJ databases">
        <title>Ancylobacter moscoviensis sp. nov., facultatively methylotrophic bacteria from activated sludge and the reclassification of Starkeya novella (Starkey 1934) Kelly et al. 2000 as Ancylobacter novellus comb. nov., Starkeya koreensis Im et al. 2006 as Ancylobacter koreensis comb.nov., Angulomicrobium tetraedrale Vasil'eva et al. 1986 as Ancylobacter tetraedralis comb. nov., Angulomicrobium amanitiforme Fritz et al. 2004 as Ancylobacter amanitiformis comb. nov. and Methylorhabdus multivorans Doronina et al. 1996 as Ancylobacter multivorans comb. nov. and emended description of the genus Ancylobacter.</title>
        <authorList>
            <person name="Doronina N."/>
            <person name="Chemodurova A."/>
            <person name="Grouzdev D."/>
            <person name="Koziaeva V."/>
            <person name="Shi W."/>
            <person name="Wu L."/>
            <person name="Kaparullina E."/>
        </authorList>
    </citation>
    <scope>NUCLEOTIDE SEQUENCE [LARGE SCALE GENOMIC DNA]</scope>
    <source>
        <strain evidence="9">Jip08</strain>
    </source>
</reference>
<dbReference type="EMBL" id="JALKCG010000001">
    <property type="protein sequence ID" value="MCK0206413.1"/>
    <property type="molecule type" value="Genomic_DNA"/>
</dbReference>